<proteinExistence type="predicted"/>
<evidence type="ECO:0008006" key="4">
    <source>
        <dbReference type="Google" id="ProtNLM"/>
    </source>
</evidence>
<keyword evidence="1" id="KW-0472">Membrane</keyword>
<dbReference type="VEuPathDB" id="VectorBase:BGLAX_030383"/>
<name>A0A2C9KYC6_BIOGL</name>
<evidence type="ECO:0000313" key="2">
    <source>
        <dbReference type="EnsemblMetazoa" id="BGLB024973-PA"/>
    </source>
</evidence>
<dbReference type="Proteomes" id="UP000076420">
    <property type="component" value="Unassembled WGS sequence"/>
</dbReference>
<evidence type="ECO:0000256" key="1">
    <source>
        <dbReference type="SAM" id="Phobius"/>
    </source>
</evidence>
<feature type="transmembrane region" description="Helical" evidence="1">
    <location>
        <begin position="39"/>
        <end position="57"/>
    </location>
</feature>
<keyword evidence="1" id="KW-1133">Transmembrane helix</keyword>
<dbReference type="STRING" id="6526.A0A2C9KYC6"/>
<feature type="transmembrane region" description="Helical" evidence="1">
    <location>
        <begin position="7"/>
        <end position="27"/>
    </location>
</feature>
<reference evidence="2" key="1">
    <citation type="submission" date="2020-05" db="UniProtKB">
        <authorList>
            <consortium name="EnsemblMetazoa"/>
        </authorList>
    </citation>
    <scope>IDENTIFICATION</scope>
    <source>
        <strain evidence="2">BB02</strain>
    </source>
</reference>
<dbReference type="AlphaFoldDB" id="A0A2C9KYC6"/>
<accession>A0A2C9KYC6</accession>
<gene>
    <name evidence="2" type="primary">106064211</name>
</gene>
<organism evidence="2 3">
    <name type="scientific">Biomphalaria glabrata</name>
    <name type="common">Bloodfluke planorb</name>
    <name type="synonym">Freshwater snail</name>
    <dbReference type="NCBI Taxonomy" id="6526"/>
    <lineage>
        <taxon>Eukaryota</taxon>
        <taxon>Metazoa</taxon>
        <taxon>Spiralia</taxon>
        <taxon>Lophotrochozoa</taxon>
        <taxon>Mollusca</taxon>
        <taxon>Gastropoda</taxon>
        <taxon>Heterobranchia</taxon>
        <taxon>Euthyneura</taxon>
        <taxon>Panpulmonata</taxon>
        <taxon>Hygrophila</taxon>
        <taxon>Lymnaeoidea</taxon>
        <taxon>Planorbidae</taxon>
        <taxon>Biomphalaria</taxon>
    </lineage>
</organism>
<sequence length="168" mass="18670">FSGLITSINFSFAGLVVISGPLIVANIAPNNTFEEWRIVWILTSVVYISAGIVFVLFGQAELQPWAQGKQEVVPNIVLPFVNMGRRFSNFHETLPLSPVSVTKKFDFGLNAQLAFMLPALPESPQITDQLNLQLDLSPASNTTYEHKCLLMFIIRFNTVFDLSCTSCL</sequence>
<protein>
    <recommendedName>
        <fullName evidence="4">Major facilitator superfamily (MFS) profile domain-containing protein</fullName>
    </recommendedName>
</protein>
<dbReference type="KEGG" id="bgt:106064211"/>
<evidence type="ECO:0000313" key="3">
    <source>
        <dbReference type="Proteomes" id="UP000076420"/>
    </source>
</evidence>
<keyword evidence="1" id="KW-0812">Transmembrane</keyword>
<dbReference type="VEuPathDB" id="VectorBase:BGLB024973"/>
<dbReference type="EnsemblMetazoa" id="BGLB024973-RA">
    <property type="protein sequence ID" value="BGLB024973-PA"/>
    <property type="gene ID" value="BGLB024973"/>
</dbReference>